<sequence length="358" mass="36321">MNAPLPSRMLAVRLERWASQPVLTEVDVPAPGPDEVLLRVDAAGLCHSDLHVIDGAAGVLPYELPFTLGHEVAGTVVATGRGVADDWTGAPVAVHGIWSCGECRACLRGRDNYCLRLAGGPIGGGLGYDGGLAEYVLVPSTRHLVQTMGLSPVDVAPLTDGGLTALHAVGAHRHLAEGGTVLLVGAGGLGHLALQLIAATPGARVVVVDNRAAARDLALRLGAHGVAATVAEGARLLATLGLGSGVDLVLDFVGAPATLADVPHVLAPGGTVAVIGSAGGALEAAKGRGLPPGWRFDAPFWGPHADLEAIIALAATGHIQAETTTYALEDALTAYDDLRAGRVAGRAVVVPHELPSRL</sequence>
<dbReference type="InterPro" id="IPR013149">
    <property type="entry name" value="ADH-like_C"/>
</dbReference>
<accession>A0ABV5KEU5</accession>
<comment type="similarity">
    <text evidence="2 9">Belongs to the zinc-containing alcohol dehydrogenase family.</text>
</comment>
<evidence type="ECO:0000256" key="5">
    <source>
        <dbReference type="ARBA" id="ARBA00022833"/>
    </source>
</evidence>
<evidence type="ECO:0000256" key="6">
    <source>
        <dbReference type="ARBA" id="ARBA00023002"/>
    </source>
</evidence>
<dbReference type="SMART" id="SM00829">
    <property type="entry name" value="PKS_ER"/>
    <property type="match status" value="1"/>
</dbReference>
<gene>
    <name evidence="11" type="ORF">ACFFRI_19585</name>
</gene>
<keyword evidence="6" id="KW-0560">Oxidoreductase</keyword>
<keyword evidence="5 9" id="KW-0862">Zinc</keyword>
<comment type="caution">
    <text evidence="11">The sequence shown here is derived from an EMBL/GenBank/DDBJ whole genome shotgun (WGS) entry which is preliminary data.</text>
</comment>
<dbReference type="PROSITE" id="PS00059">
    <property type="entry name" value="ADH_ZINC"/>
    <property type="match status" value="1"/>
</dbReference>
<dbReference type="Gene3D" id="3.90.180.10">
    <property type="entry name" value="Medium-chain alcohol dehydrogenases, catalytic domain"/>
    <property type="match status" value="1"/>
</dbReference>
<evidence type="ECO:0000256" key="7">
    <source>
        <dbReference type="ARBA" id="ARBA00049164"/>
    </source>
</evidence>
<evidence type="ECO:0000259" key="10">
    <source>
        <dbReference type="SMART" id="SM00829"/>
    </source>
</evidence>
<dbReference type="RefSeq" id="WP_246084049.1">
    <property type="nucleotide sequence ID" value="NZ_JBHMDG010000030.1"/>
</dbReference>
<dbReference type="PANTHER" id="PTHR42940">
    <property type="entry name" value="ALCOHOL DEHYDROGENASE 1-RELATED"/>
    <property type="match status" value="1"/>
</dbReference>
<evidence type="ECO:0000256" key="8">
    <source>
        <dbReference type="ARBA" id="ARBA00049243"/>
    </source>
</evidence>
<comment type="cofactor">
    <cofactor evidence="1 9">
        <name>Zn(2+)</name>
        <dbReference type="ChEBI" id="CHEBI:29105"/>
    </cofactor>
</comment>
<reference evidence="11 12" key="1">
    <citation type="submission" date="2024-09" db="EMBL/GenBank/DDBJ databases">
        <authorList>
            <person name="Sun Q."/>
            <person name="Mori K."/>
        </authorList>
    </citation>
    <scope>NUCLEOTIDE SEQUENCE [LARGE SCALE GENOMIC DNA]</scope>
    <source>
        <strain evidence="11 12">JCM 9626</strain>
    </source>
</reference>
<feature type="domain" description="Enoyl reductase (ER)" evidence="10">
    <location>
        <begin position="18"/>
        <end position="349"/>
    </location>
</feature>
<dbReference type="Pfam" id="PF08240">
    <property type="entry name" value="ADH_N"/>
    <property type="match status" value="1"/>
</dbReference>
<evidence type="ECO:0000256" key="2">
    <source>
        <dbReference type="ARBA" id="ARBA00008072"/>
    </source>
</evidence>
<protein>
    <recommendedName>
        <fullName evidence="3">alcohol dehydrogenase</fullName>
        <ecNumber evidence="3">1.1.1.1</ecNumber>
    </recommendedName>
</protein>
<evidence type="ECO:0000256" key="4">
    <source>
        <dbReference type="ARBA" id="ARBA00022723"/>
    </source>
</evidence>
<organism evidence="11 12">
    <name type="scientific">Nocardioides plantarum</name>
    <dbReference type="NCBI Taxonomy" id="29299"/>
    <lineage>
        <taxon>Bacteria</taxon>
        <taxon>Bacillati</taxon>
        <taxon>Actinomycetota</taxon>
        <taxon>Actinomycetes</taxon>
        <taxon>Propionibacteriales</taxon>
        <taxon>Nocardioidaceae</taxon>
        <taxon>Nocardioides</taxon>
    </lineage>
</organism>
<name>A0ABV5KEU5_9ACTN</name>
<evidence type="ECO:0000256" key="3">
    <source>
        <dbReference type="ARBA" id="ARBA00013190"/>
    </source>
</evidence>
<proteinExistence type="inferred from homology"/>
<dbReference type="InterPro" id="IPR011032">
    <property type="entry name" value="GroES-like_sf"/>
</dbReference>
<dbReference type="PANTHER" id="PTHR42940:SF8">
    <property type="entry name" value="VACUOLAR PROTEIN SORTING-ASSOCIATED PROTEIN 11"/>
    <property type="match status" value="1"/>
</dbReference>
<dbReference type="InterPro" id="IPR020843">
    <property type="entry name" value="ER"/>
</dbReference>
<dbReference type="SUPFAM" id="SSF51735">
    <property type="entry name" value="NAD(P)-binding Rossmann-fold domains"/>
    <property type="match status" value="1"/>
</dbReference>
<evidence type="ECO:0000313" key="11">
    <source>
        <dbReference type="EMBL" id="MFB9315259.1"/>
    </source>
</evidence>
<dbReference type="Pfam" id="PF00107">
    <property type="entry name" value="ADH_zinc_N"/>
    <property type="match status" value="1"/>
</dbReference>
<evidence type="ECO:0000256" key="9">
    <source>
        <dbReference type="RuleBase" id="RU361277"/>
    </source>
</evidence>
<dbReference type="InterPro" id="IPR013154">
    <property type="entry name" value="ADH-like_N"/>
</dbReference>
<keyword evidence="4 9" id="KW-0479">Metal-binding</keyword>
<keyword evidence="12" id="KW-1185">Reference proteome</keyword>
<dbReference type="Gene3D" id="3.40.50.720">
    <property type="entry name" value="NAD(P)-binding Rossmann-like Domain"/>
    <property type="match status" value="1"/>
</dbReference>
<dbReference type="InterPro" id="IPR036291">
    <property type="entry name" value="NAD(P)-bd_dom_sf"/>
</dbReference>
<dbReference type="EC" id="1.1.1.1" evidence="3"/>
<evidence type="ECO:0000313" key="12">
    <source>
        <dbReference type="Proteomes" id="UP001589750"/>
    </source>
</evidence>
<comment type="catalytic activity">
    <reaction evidence="8">
        <text>a primary alcohol + NAD(+) = an aldehyde + NADH + H(+)</text>
        <dbReference type="Rhea" id="RHEA:10736"/>
        <dbReference type="ChEBI" id="CHEBI:15378"/>
        <dbReference type="ChEBI" id="CHEBI:15734"/>
        <dbReference type="ChEBI" id="CHEBI:17478"/>
        <dbReference type="ChEBI" id="CHEBI:57540"/>
        <dbReference type="ChEBI" id="CHEBI:57945"/>
        <dbReference type="EC" id="1.1.1.1"/>
    </reaction>
</comment>
<comment type="catalytic activity">
    <reaction evidence="7">
        <text>a secondary alcohol + NAD(+) = a ketone + NADH + H(+)</text>
        <dbReference type="Rhea" id="RHEA:10740"/>
        <dbReference type="ChEBI" id="CHEBI:15378"/>
        <dbReference type="ChEBI" id="CHEBI:17087"/>
        <dbReference type="ChEBI" id="CHEBI:35681"/>
        <dbReference type="ChEBI" id="CHEBI:57540"/>
        <dbReference type="ChEBI" id="CHEBI:57945"/>
        <dbReference type="EC" id="1.1.1.1"/>
    </reaction>
</comment>
<evidence type="ECO:0000256" key="1">
    <source>
        <dbReference type="ARBA" id="ARBA00001947"/>
    </source>
</evidence>
<dbReference type="InterPro" id="IPR002328">
    <property type="entry name" value="ADH_Zn_CS"/>
</dbReference>
<dbReference type="SUPFAM" id="SSF50129">
    <property type="entry name" value="GroES-like"/>
    <property type="match status" value="1"/>
</dbReference>
<dbReference type="Proteomes" id="UP001589750">
    <property type="component" value="Unassembled WGS sequence"/>
</dbReference>
<dbReference type="EMBL" id="JBHMDG010000030">
    <property type="protein sequence ID" value="MFB9315259.1"/>
    <property type="molecule type" value="Genomic_DNA"/>
</dbReference>